<feature type="compositionally biased region" description="Basic and acidic residues" evidence="1">
    <location>
        <begin position="342"/>
        <end position="362"/>
    </location>
</feature>
<proteinExistence type="predicted"/>
<dbReference type="EMBL" id="JBBNAE010000006">
    <property type="protein sequence ID" value="KAK9117252.1"/>
    <property type="molecule type" value="Genomic_DNA"/>
</dbReference>
<feature type="compositionally biased region" description="Basic and acidic residues" evidence="1">
    <location>
        <begin position="233"/>
        <end position="243"/>
    </location>
</feature>
<comment type="caution">
    <text evidence="2">The sequence shown here is derived from an EMBL/GenBank/DDBJ whole genome shotgun (WGS) entry which is preliminary data.</text>
</comment>
<organism evidence="2 3">
    <name type="scientific">Stephania japonica</name>
    <dbReference type="NCBI Taxonomy" id="461633"/>
    <lineage>
        <taxon>Eukaryota</taxon>
        <taxon>Viridiplantae</taxon>
        <taxon>Streptophyta</taxon>
        <taxon>Embryophyta</taxon>
        <taxon>Tracheophyta</taxon>
        <taxon>Spermatophyta</taxon>
        <taxon>Magnoliopsida</taxon>
        <taxon>Ranunculales</taxon>
        <taxon>Menispermaceae</taxon>
        <taxon>Menispermoideae</taxon>
        <taxon>Cissampelideae</taxon>
        <taxon>Stephania</taxon>
    </lineage>
</organism>
<feature type="compositionally biased region" description="Polar residues" evidence="1">
    <location>
        <begin position="412"/>
        <end position="425"/>
    </location>
</feature>
<feature type="compositionally biased region" description="Basic and acidic residues" evidence="1">
    <location>
        <begin position="272"/>
        <end position="294"/>
    </location>
</feature>
<feature type="compositionally biased region" description="Basic and acidic residues" evidence="1">
    <location>
        <begin position="399"/>
        <end position="411"/>
    </location>
</feature>
<protein>
    <submittedName>
        <fullName evidence="2">Uncharacterized protein</fullName>
    </submittedName>
</protein>
<feature type="compositionally biased region" description="Basic and acidic residues" evidence="1">
    <location>
        <begin position="616"/>
        <end position="649"/>
    </location>
</feature>
<evidence type="ECO:0000313" key="2">
    <source>
        <dbReference type="EMBL" id="KAK9117252.1"/>
    </source>
</evidence>
<evidence type="ECO:0000256" key="1">
    <source>
        <dbReference type="SAM" id="MobiDB-lite"/>
    </source>
</evidence>
<name>A0AAP0IKV8_9MAGN</name>
<accession>A0AAP0IKV8</accession>
<evidence type="ECO:0000313" key="3">
    <source>
        <dbReference type="Proteomes" id="UP001417504"/>
    </source>
</evidence>
<keyword evidence="3" id="KW-1185">Reference proteome</keyword>
<feature type="compositionally biased region" description="Acidic residues" evidence="1">
    <location>
        <begin position="157"/>
        <end position="173"/>
    </location>
</feature>
<dbReference type="Proteomes" id="UP001417504">
    <property type="component" value="Unassembled WGS sequence"/>
</dbReference>
<feature type="compositionally biased region" description="Polar residues" evidence="1">
    <location>
        <begin position="486"/>
        <end position="498"/>
    </location>
</feature>
<feature type="compositionally biased region" description="Basic and acidic residues" evidence="1">
    <location>
        <begin position="440"/>
        <end position="473"/>
    </location>
</feature>
<feature type="compositionally biased region" description="Basic and acidic residues" evidence="1">
    <location>
        <begin position="499"/>
        <end position="509"/>
    </location>
</feature>
<feature type="region of interest" description="Disordered" evidence="1">
    <location>
        <begin position="233"/>
        <end position="649"/>
    </location>
</feature>
<dbReference type="AlphaFoldDB" id="A0AAP0IKV8"/>
<feature type="compositionally biased region" description="Polar residues" evidence="1">
    <location>
        <begin position="543"/>
        <end position="557"/>
    </location>
</feature>
<reference evidence="2 3" key="1">
    <citation type="submission" date="2024-01" db="EMBL/GenBank/DDBJ databases">
        <title>Genome assemblies of Stephania.</title>
        <authorList>
            <person name="Yang L."/>
        </authorList>
    </citation>
    <scope>NUCLEOTIDE SEQUENCE [LARGE SCALE GENOMIC DNA]</scope>
    <source>
        <strain evidence="2">QJT</strain>
        <tissue evidence="2">Leaf</tissue>
    </source>
</reference>
<gene>
    <name evidence="2" type="ORF">Sjap_016199</name>
</gene>
<feature type="compositionally biased region" description="Basic and acidic residues" evidence="1">
    <location>
        <begin position="129"/>
        <end position="150"/>
    </location>
</feature>
<sequence length="649" mass="71620">MTMAADAPEVTSITETGQAISELRKLEDGLSLAPEIVLSLAKAEESGTSQYVNEPVNPVIEDKIGTIEGEIFLESPSLTKFVVEVTSQTSEDYGSQEKPNLKEEETLKSKSALQDNQKNESIEGENIDASDKEAQVHVEGENIKTEKEKPVTSSELATEEAIESTETTDDCTVGDEVGTFSEQVAVDLKGENAEVAHTTEFSTQENESAQVTNIHTEGLKIDNSVEEVAVSMTEEHVKAEDACQGKSSEPLAEEKLDEPVEATNSLVEGDDVDTRGKEVLDALPREHINPEVEKQSTASDLLTEEKTHESVEVTDHLQLQEGDGADNSDKEVIENVTGENVKQGDEHLVKSLDLSQEERADESVGETDDLAEINKVDTPIPVDVQNLDFEDEQPIQSSEIREKDDGTRSGEVETSGNEVQKGQNVKTEDEQKANSTELITEEKLDEYVEVTDRPSEDEKQRENANPEDEKQAKQSESFTEEDNVEEQVQTELLPSSSHSDSDIPNREELGSFDINDEVNEKISQNAGEFSEIKQDAAEENQETSHVIHSNVLKSTEATNDEPILEGIHASQSLKEEEKAINDLQTDETEGSKSCMDLKMQLSDESLCPDQEASSPEPDHAEPSQERDVVIERESENMEEIIEKTIEEET</sequence>
<feature type="region of interest" description="Disordered" evidence="1">
    <location>
        <begin position="87"/>
        <end position="175"/>
    </location>
</feature>
<feature type="compositionally biased region" description="Basic and acidic residues" evidence="1">
    <location>
        <begin position="303"/>
        <end position="315"/>
    </location>
</feature>
<feature type="compositionally biased region" description="Basic and acidic residues" evidence="1">
    <location>
        <begin position="99"/>
        <end position="108"/>
    </location>
</feature>